<evidence type="ECO:0000256" key="1">
    <source>
        <dbReference type="ARBA" id="ARBA00022741"/>
    </source>
</evidence>
<comment type="caution">
    <text evidence="4">The sequence shown here is derived from an EMBL/GenBank/DDBJ whole genome shotgun (WGS) entry which is preliminary data.</text>
</comment>
<name>A0A7J2U1T6_9CREN</name>
<evidence type="ECO:0000313" key="4">
    <source>
        <dbReference type="EMBL" id="HEM66810.1"/>
    </source>
</evidence>
<dbReference type="PANTHER" id="PTHR43637">
    <property type="entry name" value="UPF0273 PROTEIN TM_0370"/>
    <property type="match status" value="1"/>
</dbReference>
<dbReference type="InterPro" id="IPR014774">
    <property type="entry name" value="KaiC-like_dom"/>
</dbReference>
<feature type="domain" description="KaiC-like" evidence="3">
    <location>
        <begin position="20"/>
        <end position="252"/>
    </location>
</feature>
<dbReference type="PANTHER" id="PTHR43637:SF2">
    <property type="entry name" value="PROTEIN GVPD 1"/>
    <property type="match status" value="1"/>
</dbReference>
<dbReference type="AlphaFoldDB" id="A0A7J2U1T6"/>
<keyword evidence="2" id="KW-0067">ATP-binding</keyword>
<organism evidence="4">
    <name type="scientific">Ignisphaera aggregans</name>
    <dbReference type="NCBI Taxonomy" id="334771"/>
    <lineage>
        <taxon>Archaea</taxon>
        <taxon>Thermoproteota</taxon>
        <taxon>Thermoprotei</taxon>
        <taxon>Desulfurococcales</taxon>
        <taxon>Desulfurococcaceae</taxon>
        <taxon>Ignisphaera</taxon>
    </lineage>
</organism>
<keyword evidence="1" id="KW-0547">Nucleotide-binding</keyword>
<reference evidence="4" key="1">
    <citation type="journal article" date="2020" name="mSystems">
        <title>Genome- and Community-Level Interaction Insights into Carbon Utilization and Element Cycling Functions of Hydrothermarchaeota in Hydrothermal Sediment.</title>
        <authorList>
            <person name="Zhou Z."/>
            <person name="Liu Y."/>
            <person name="Xu W."/>
            <person name="Pan J."/>
            <person name="Luo Z.H."/>
            <person name="Li M."/>
        </authorList>
    </citation>
    <scope>NUCLEOTIDE SEQUENCE [LARGE SCALE GENOMIC DNA]</scope>
    <source>
        <strain evidence="4">SpSt-125</strain>
    </source>
</reference>
<dbReference type="Gene3D" id="3.40.50.300">
    <property type="entry name" value="P-loop containing nucleotide triphosphate hydrolases"/>
    <property type="match status" value="1"/>
</dbReference>
<proteinExistence type="predicted"/>
<dbReference type="SUPFAM" id="SSF52540">
    <property type="entry name" value="P-loop containing nucleoside triphosphate hydrolases"/>
    <property type="match status" value="1"/>
</dbReference>
<dbReference type="GO" id="GO:0005524">
    <property type="term" value="F:ATP binding"/>
    <property type="evidence" value="ECO:0007669"/>
    <property type="project" value="UniProtKB-KW"/>
</dbReference>
<gene>
    <name evidence="4" type="ORF">ENO26_04475</name>
</gene>
<protein>
    <submittedName>
        <fullName evidence="4">AAA family ATPase</fullName>
    </submittedName>
</protein>
<evidence type="ECO:0000259" key="3">
    <source>
        <dbReference type="Pfam" id="PF06745"/>
    </source>
</evidence>
<dbReference type="EMBL" id="DSEU01000030">
    <property type="protein sequence ID" value="HEM66810.1"/>
    <property type="molecule type" value="Genomic_DNA"/>
</dbReference>
<accession>A0A7J2U1T6</accession>
<evidence type="ECO:0000256" key="2">
    <source>
        <dbReference type="ARBA" id="ARBA00022840"/>
    </source>
</evidence>
<dbReference type="Pfam" id="PF06745">
    <property type="entry name" value="ATPase"/>
    <property type="match status" value="1"/>
</dbReference>
<dbReference type="InterPro" id="IPR027417">
    <property type="entry name" value="P-loop_NTPase"/>
</dbReference>
<sequence>MWCKIMSLTKDFVKISGELFEYLFPEGIPRNSFIIIAGKGGSGKSVFLISIVKSLLNRGEPVLYMALDDDPKTVIQQISALNFNVVDYVKKGLFFIVDGYSYRIRGEHRKMHVSVIAEVDPQNMQHTINTVITILDENKFIDRGVLVIDSLNEFLSHYKQEELVEYVKDMRANISKARGITILASLHTSTQVAKDMLNYVEHCVDGVIIARRSSLAETQTSFKILIKRMKGVRHQQGWVHYALDEYRELKILHKVTK</sequence>